<keyword evidence="1" id="KW-0812">Transmembrane</keyword>
<sequence>MYPKNKGFTLIEVLVALTILISVITIMFRVVNESIFRVSRVERIQERVYFEENIYNSLVDINPLKLQSGIGEVGGVSYEWIAEPVSALFPIRADVMTQAGYDLQMFKITVTYKVLSNATYSFSFELIGWNEK</sequence>
<dbReference type="AlphaFoldDB" id="A0A0H3YIC0"/>
<dbReference type="RefSeq" id="WP_005319074.1">
    <property type="nucleotide sequence ID" value="NZ_CAWRDK010000010.1"/>
</dbReference>
<evidence type="ECO:0000313" key="2">
    <source>
        <dbReference type="EMBL" id="AKN20877.1"/>
    </source>
</evidence>
<evidence type="ECO:0000256" key="1">
    <source>
        <dbReference type="SAM" id="Phobius"/>
    </source>
</evidence>
<organism evidence="2">
    <name type="scientific">Aeromonas salmonicida</name>
    <dbReference type="NCBI Taxonomy" id="645"/>
    <lineage>
        <taxon>Bacteria</taxon>
        <taxon>Pseudomonadati</taxon>
        <taxon>Pseudomonadota</taxon>
        <taxon>Gammaproteobacteria</taxon>
        <taxon>Aeromonadales</taxon>
        <taxon>Aeromonadaceae</taxon>
        <taxon>Aeromonas</taxon>
    </lineage>
</organism>
<dbReference type="InterPro" id="IPR012902">
    <property type="entry name" value="N_methyl_site"/>
</dbReference>
<dbReference type="NCBIfam" id="TIGR02532">
    <property type="entry name" value="IV_pilin_GFxxxE"/>
    <property type="match status" value="1"/>
</dbReference>
<name>A0A0H3YIC0_AERSA</name>
<protein>
    <submittedName>
        <fullName evidence="2">SpsI</fullName>
    </submittedName>
</protein>
<feature type="transmembrane region" description="Helical" evidence="1">
    <location>
        <begin position="7"/>
        <end position="31"/>
    </location>
</feature>
<dbReference type="PROSITE" id="PS00409">
    <property type="entry name" value="PROKAR_NTER_METHYL"/>
    <property type="match status" value="1"/>
</dbReference>
<keyword evidence="1" id="KW-0472">Membrane</keyword>
<dbReference type="EMBL" id="KR704893">
    <property type="protein sequence ID" value="AKN20877.1"/>
    <property type="molecule type" value="Genomic_DNA"/>
</dbReference>
<keyword evidence="1" id="KW-1133">Transmembrane helix</keyword>
<reference evidence="2" key="1">
    <citation type="journal article" date="2015" name="Mar. Drugs">
        <title>Functional Genomics of the Aeromonas salmonicida Lipopolysaccharide O-Antigen and A-Layer from Typical and Atypical Strains.</title>
        <authorList>
            <person name="Merino S."/>
            <person name="de Mendoza E."/>
            <person name="Canals R."/>
            <person name="Tomas J.M."/>
        </authorList>
    </citation>
    <scope>NUCLEOTIDE SEQUENCE</scope>
    <source>
        <strain evidence="2">A450</strain>
    </source>
</reference>
<proteinExistence type="predicted"/>
<accession>A0A0H3YIC0</accession>
<dbReference type="Pfam" id="PF07963">
    <property type="entry name" value="N_methyl"/>
    <property type="match status" value="1"/>
</dbReference>